<dbReference type="OrthoDB" id="543156at2759"/>
<gene>
    <name evidence="2" type="ORF">DFP72DRAFT_871218</name>
</gene>
<protein>
    <submittedName>
        <fullName evidence="2">Class I glutamine amidotransferase-like protein</fullName>
    </submittedName>
</protein>
<dbReference type="PANTHER" id="PTHR43130">
    <property type="entry name" value="ARAC-FAMILY TRANSCRIPTIONAL REGULATOR"/>
    <property type="match status" value="1"/>
</dbReference>
<dbReference type="Proteomes" id="UP000521943">
    <property type="component" value="Unassembled WGS sequence"/>
</dbReference>
<keyword evidence="2" id="KW-0315">Glutamine amidotransferase</keyword>
<name>A0A8H6IEZ3_9AGAR</name>
<sequence>MKILQFGILLLPGYQWLDIAGPVDYLNQHTEYMLSGIAPEAAAKAPNINWHYISDLGNLDPVNATSGPAQIPTTTFKTSPRLDYLLVPGGNPNYQLSNQTTTFIETQLPGLKSLLTVCTGSMILAHTGILDGIHVATNKYALRFSAQVKDF</sequence>
<dbReference type="InterPro" id="IPR029062">
    <property type="entry name" value="Class_I_gatase-like"/>
</dbReference>
<dbReference type="AlphaFoldDB" id="A0A8H6IEZ3"/>
<dbReference type="EMBL" id="JACGCI010000004">
    <property type="protein sequence ID" value="KAF6764233.1"/>
    <property type="molecule type" value="Genomic_DNA"/>
</dbReference>
<dbReference type="InterPro" id="IPR002818">
    <property type="entry name" value="DJ-1/PfpI"/>
</dbReference>
<dbReference type="PANTHER" id="PTHR43130:SF7">
    <property type="entry name" value="DJ-1_PFPI DOMAIN-CONTAINING PROTEIN"/>
    <property type="match status" value="1"/>
</dbReference>
<feature type="non-terminal residue" evidence="2">
    <location>
        <position position="151"/>
    </location>
</feature>
<keyword evidence="2" id="KW-0808">Transferase</keyword>
<dbReference type="InterPro" id="IPR052158">
    <property type="entry name" value="INH-QAR"/>
</dbReference>
<dbReference type="Pfam" id="PF01965">
    <property type="entry name" value="DJ-1_PfpI"/>
    <property type="match status" value="1"/>
</dbReference>
<reference evidence="2 3" key="1">
    <citation type="submission" date="2020-07" db="EMBL/GenBank/DDBJ databases">
        <title>Comparative genomics of pyrophilous fungi reveals a link between fire events and developmental genes.</title>
        <authorList>
            <consortium name="DOE Joint Genome Institute"/>
            <person name="Steindorff A.S."/>
            <person name="Carver A."/>
            <person name="Calhoun S."/>
            <person name="Stillman K."/>
            <person name="Liu H."/>
            <person name="Lipzen A."/>
            <person name="Pangilinan J."/>
            <person name="Labutti K."/>
            <person name="Bruns T.D."/>
            <person name="Grigoriev I.V."/>
        </authorList>
    </citation>
    <scope>NUCLEOTIDE SEQUENCE [LARGE SCALE GENOMIC DNA]</scope>
    <source>
        <strain evidence="2 3">CBS 144469</strain>
    </source>
</reference>
<organism evidence="2 3">
    <name type="scientific">Ephemerocybe angulata</name>
    <dbReference type="NCBI Taxonomy" id="980116"/>
    <lineage>
        <taxon>Eukaryota</taxon>
        <taxon>Fungi</taxon>
        <taxon>Dikarya</taxon>
        <taxon>Basidiomycota</taxon>
        <taxon>Agaricomycotina</taxon>
        <taxon>Agaricomycetes</taxon>
        <taxon>Agaricomycetidae</taxon>
        <taxon>Agaricales</taxon>
        <taxon>Agaricineae</taxon>
        <taxon>Psathyrellaceae</taxon>
        <taxon>Ephemerocybe</taxon>
    </lineage>
</organism>
<comment type="caution">
    <text evidence="2">The sequence shown here is derived from an EMBL/GenBank/DDBJ whole genome shotgun (WGS) entry which is preliminary data.</text>
</comment>
<evidence type="ECO:0000259" key="1">
    <source>
        <dbReference type="Pfam" id="PF01965"/>
    </source>
</evidence>
<proteinExistence type="predicted"/>
<dbReference type="GO" id="GO:0016740">
    <property type="term" value="F:transferase activity"/>
    <property type="evidence" value="ECO:0007669"/>
    <property type="project" value="UniProtKB-KW"/>
</dbReference>
<evidence type="ECO:0000313" key="3">
    <source>
        <dbReference type="Proteomes" id="UP000521943"/>
    </source>
</evidence>
<keyword evidence="3" id="KW-1185">Reference proteome</keyword>
<dbReference type="SUPFAM" id="SSF52317">
    <property type="entry name" value="Class I glutamine amidotransferase-like"/>
    <property type="match status" value="1"/>
</dbReference>
<dbReference type="Gene3D" id="3.40.50.880">
    <property type="match status" value="1"/>
</dbReference>
<feature type="domain" description="DJ-1/PfpI" evidence="1">
    <location>
        <begin position="8"/>
        <end position="139"/>
    </location>
</feature>
<evidence type="ECO:0000313" key="2">
    <source>
        <dbReference type="EMBL" id="KAF6764233.1"/>
    </source>
</evidence>
<accession>A0A8H6IEZ3</accession>